<feature type="region of interest" description="Disordered" evidence="4">
    <location>
        <begin position="160"/>
        <end position="185"/>
    </location>
</feature>
<organism evidence="7">
    <name type="scientific">Araucaria cunninghamii</name>
    <name type="common">Hoop pine</name>
    <name type="synonym">Moreton Bay pine</name>
    <dbReference type="NCBI Taxonomy" id="56994"/>
    <lineage>
        <taxon>Eukaryota</taxon>
        <taxon>Viridiplantae</taxon>
        <taxon>Streptophyta</taxon>
        <taxon>Embryophyta</taxon>
        <taxon>Tracheophyta</taxon>
        <taxon>Spermatophyta</taxon>
        <taxon>Pinopsida</taxon>
        <taxon>Pinidae</taxon>
        <taxon>Conifers II</taxon>
        <taxon>Araucariales</taxon>
        <taxon>Araucariaceae</taxon>
        <taxon>Araucaria</taxon>
    </lineage>
</organism>
<sequence length="561" mass="63232">MQMREDGEKSKGTGTGSSGSYLDPSLPRWLCQMCRHPLTIVGAESYAEKFAAEQYRSGVHASSIHGTGSVLGASRMDHSFVVLSKQRNQAPGFPPRPRPSGIQYPGSFPMAGPNQPVNHGIGPLDKSSPGQTATHVPDSPVTKAMDESFVVLPSAAASMYRNDSSPEAGGAHTPNSGGSSISTVHTNNPSFNSSITVLQRVFDIVSSQTQVEQPLCLECMRVMSEKLDRELEEITMDNKAYEASVENLEGESLNGLSEGDFLREKAKVEEEEKRLEAKIEEIEKQRMDVTHQLQELELKSKRFEEQEEKFWQAFNDFRLQLINHQEERDAILAKIEVTETQLEKLKETNVLNDAFHIWHDGDFGTINNFRLGRLPKIPVEWDEINAAWGQACLLLHTMAVHCDIKFPYRIIPMGSYARMADKNNNTYELYGPVNLFWSTRYDKAMTFFLACLKEFEGYANGKDRAANVPLDKCFKFPYRIENDKVENFTITQSFNKQENWTKALKYMMCDLKWALYWFIANFGIQCPGTAFTNSGQSKFVPQPRKQNLGSSRTQHDTGGKS</sequence>
<dbReference type="GO" id="GO:0034272">
    <property type="term" value="C:phosphatidylinositol 3-kinase complex, class III, type II"/>
    <property type="evidence" value="ECO:0007669"/>
    <property type="project" value="TreeGrafter"/>
</dbReference>
<dbReference type="GO" id="GO:0030674">
    <property type="term" value="F:protein-macromolecule adaptor activity"/>
    <property type="evidence" value="ECO:0007669"/>
    <property type="project" value="TreeGrafter"/>
</dbReference>
<feature type="region of interest" description="Disordered" evidence="4">
    <location>
        <begin position="1"/>
        <end position="20"/>
    </location>
</feature>
<keyword evidence="2 3" id="KW-0175">Coiled coil</keyword>
<protein>
    <recommendedName>
        <fullName evidence="8">Beclin-1-like protein</fullName>
    </recommendedName>
</protein>
<evidence type="ECO:0000256" key="4">
    <source>
        <dbReference type="SAM" id="MobiDB-lite"/>
    </source>
</evidence>
<feature type="compositionally biased region" description="Polar residues" evidence="4">
    <location>
        <begin position="537"/>
        <end position="552"/>
    </location>
</feature>
<dbReference type="AlphaFoldDB" id="A0A0D6R4K7"/>
<dbReference type="GO" id="GO:0000423">
    <property type="term" value="P:mitophagy"/>
    <property type="evidence" value="ECO:0007669"/>
    <property type="project" value="TreeGrafter"/>
</dbReference>
<dbReference type="PANTHER" id="PTHR12768:SF4">
    <property type="entry name" value="BECLIN-1"/>
    <property type="match status" value="1"/>
</dbReference>
<dbReference type="GO" id="GO:0034271">
    <property type="term" value="C:phosphatidylinositol 3-kinase complex, class III, type I"/>
    <property type="evidence" value="ECO:0007669"/>
    <property type="project" value="TreeGrafter"/>
</dbReference>
<evidence type="ECO:0000256" key="3">
    <source>
        <dbReference type="SAM" id="Coils"/>
    </source>
</evidence>
<dbReference type="GO" id="GO:0000407">
    <property type="term" value="C:phagophore assembly site"/>
    <property type="evidence" value="ECO:0007669"/>
    <property type="project" value="TreeGrafter"/>
</dbReference>
<dbReference type="InterPro" id="IPR007243">
    <property type="entry name" value="Atg6/Beclin"/>
</dbReference>
<dbReference type="InterPro" id="IPR040455">
    <property type="entry name" value="Atg6_BARA"/>
</dbReference>
<evidence type="ECO:0008006" key="8">
    <source>
        <dbReference type="Google" id="ProtNLM"/>
    </source>
</evidence>
<dbReference type="InterPro" id="IPR038274">
    <property type="entry name" value="Atg6/Beclin_C_sf"/>
</dbReference>
<evidence type="ECO:0000259" key="6">
    <source>
        <dbReference type="Pfam" id="PF17675"/>
    </source>
</evidence>
<dbReference type="InterPro" id="IPR041691">
    <property type="entry name" value="Atg6/beclin_CC"/>
</dbReference>
<feature type="domain" description="Atg6/beclin coiled-coil" evidence="6">
    <location>
        <begin position="214"/>
        <end position="342"/>
    </location>
</feature>
<evidence type="ECO:0000256" key="1">
    <source>
        <dbReference type="ARBA" id="ARBA00005965"/>
    </source>
</evidence>
<dbReference type="GO" id="GO:0000045">
    <property type="term" value="P:autophagosome assembly"/>
    <property type="evidence" value="ECO:0007669"/>
    <property type="project" value="TreeGrafter"/>
</dbReference>
<dbReference type="Pfam" id="PF17675">
    <property type="entry name" value="APG6_N"/>
    <property type="match status" value="1"/>
</dbReference>
<name>A0A0D6R4K7_ARACU</name>
<dbReference type="Pfam" id="PF04111">
    <property type="entry name" value="APG6"/>
    <property type="match status" value="1"/>
</dbReference>
<evidence type="ECO:0000313" key="7">
    <source>
        <dbReference type="EMBL" id="JAG98772.1"/>
    </source>
</evidence>
<evidence type="ECO:0000259" key="5">
    <source>
        <dbReference type="Pfam" id="PF04111"/>
    </source>
</evidence>
<dbReference type="EMBL" id="GCKF01018822">
    <property type="protein sequence ID" value="JAG98772.1"/>
    <property type="molecule type" value="Transcribed_RNA"/>
</dbReference>
<dbReference type="FunFam" id="1.10.418.40:FF:000002">
    <property type="entry name" value="Beclin 1 protein"/>
    <property type="match status" value="1"/>
</dbReference>
<feature type="domain" description="Atg6 BARA" evidence="5">
    <location>
        <begin position="345"/>
        <end position="518"/>
    </location>
</feature>
<dbReference type="GO" id="GO:0045324">
    <property type="term" value="P:late endosome to vacuole transport"/>
    <property type="evidence" value="ECO:0007669"/>
    <property type="project" value="TreeGrafter"/>
</dbReference>
<evidence type="ECO:0000256" key="2">
    <source>
        <dbReference type="ARBA" id="ARBA00023054"/>
    </source>
</evidence>
<feature type="region of interest" description="Disordered" evidence="4">
    <location>
        <begin position="537"/>
        <end position="561"/>
    </location>
</feature>
<accession>A0A0D6R4K7</accession>
<feature type="region of interest" description="Disordered" evidence="4">
    <location>
        <begin position="122"/>
        <end position="142"/>
    </location>
</feature>
<comment type="similarity">
    <text evidence="1">Belongs to the beclin family.</text>
</comment>
<dbReference type="GO" id="GO:0043548">
    <property type="term" value="F:phosphatidylinositol 3-kinase binding"/>
    <property type="evidence" value="ECO:0007669"/>
    <property type="project" value="TreeGrafter"/>
</dbReference>
<feature type="compositionally biased region" description="Basic and acidic residues" evidence="4">
    <location>
        <begin position="1"/>
        <end position="11"/>
    </location>
</feature>
<dbReference type="PANTHER" id="PTHR12768">
    <property type="entry name" value="BECLIN 1"/>
    <property type="match status" value="1"/>
</dbReference>
<reference evidence="7" key="1">
    <citation type="submission" date="2015-03" db="EMBL/GenBank/DDBJ databases">
        <title>A transcriptome of Araucaria cunninghamii, an australian fine timber species.</title>
        <authorList>
            <person name="Jing Yi C.J.Y."/>
            <person name="Yin San L.Y.S."/>
            <person name="Abdul Karim S.S."/>
            <person name="Wan Azmi N.N."/>
            <person name="Hercus R.R."/>
            <person name="Croft L.L."/>
        </authorList>
    </citation>
    <scope>NUCLEOTIDE SEQUENCE</scope>
    <source>
        <strain evidence="7">MI0301</strain>
        <tissue evidence="7">Leaf</tissue>
    </source>
</reference>
<dbReference type="GO" id="GO:0006995">
    <property type="term" value="P:cellular response to nitrogen starvation"/>
    <property type="evidence" value="ECO:0007669"/>
    <property type="project" value="TreeGrafter"/>
</dbReference>
<feature type="coiled-coil region" evidence="3">
    <location>
        <begin position="224"/>
        <end position="348"/>
    </location>
</feature>
<proteinExistence type="inferred from homology"/>
<feature type="compositionally biased region" description="Polar residues" evidence="4">
    <location>
        <begin position="173"/>
        <end position="185"/>
    </location>
</feature>
<dbReference type="Gene3D" id="1.10.418.40">
    <property type="entry name" value="Autophagy protein 6/Beclin 1"/>
    <property type="match status" value="1"/>
</dbReference>